<keyword evidence="4" id="KW-0227">DNA damage</keyword>
<dbReference type="AlphaFoldDB" id="A0A932GQJ3"/>
<evidence type="ECO:0000259" key="8">
    <source>
        <dbReference type="Pfam" id="PF01261"/>
    </source>
</evidence>
<organism evidence="9 10">
    <name type="scientific">Tectimicrobiota bacterium</name>
    <dbReference type="NCBI Taxonomy" id="2528274"/>
    <lineage>
        <taxon>Bacteria</taxon>
        <taxon>Pseudomonadati</taxon>
        <taxon>Nitrospinota/Tectimicrobiota group</taxon>
        <taxon>Candidatus Tectimicrobiota</taxon>
    </lineage>
</organism>
<dbReference type="InterPro" id="IPR013022">
    <property type="entry name" value="Xyl_isomerase-like_TIM-brl"/>
</dbReference>
<evidence type="ECO:0000313" key="10">
    <source>
        <dbReference type="Proteomes" id="UP000741360"/>
    </source>
</evidence>
<dbReference type="EMBL" id="JACPSX010000176">
    <property type="protein sequence ID" value="MBI3015244.1"/>
    <property type="molecule type" value="Genomic_DNA"/>
</dbReference>
<dbReference type="PROSITE" id="PS51432">
    <property type="entry name" value="AP_NUCLEASE_F2_4"/>
    <property type="match status" value="1"/>
</dbReference>
<sequence length="168" mass="18231">MPLLGAHVSIAGGIYKAPSLAREIGCQSMQIFTRNASQWHAELVKPEEIAPFRKALQDTGISPVLVHDSYLINLASPDPDLRGKSMAAFRAEMERCEALGISGLVTHPGAHRGAGEDRGIELFVQSMNRLLQAQQGGRVKILLEITAGQGTSLGYRFEHLARMITGIE</sequence>
<dbReference type="Proteomes" id="UP000741360">
    <property type="component" value="Unassembled WGS sequence"/>
</dbReference>
<dbReference type="EC" id="3.1.21.2" evidence="9"/>
<feature type="non-terminal residue" evidence="9">
    <location>
        <position position="168"/>
    </location>
</feature>
<evidence type="ECO:0000256" key="7">
    <source>
        <dbReference type="ARBA" id="ARBA00023204"/>
    </source>
</evidence>
<dbReference type="GO" id="GO:0008833">
    <property type="term" value="F:deoxyribonuclease IV (phage-T4-induced) activity"/>
    <property type="evidence" value="ECO:0007669"/>
    <property type="project" value="UniProtKB-EC"/>
</dbReference>
<dbReference type="GO" id="GO:0003906">
    <property type="term" value="F:DNA-(apurinic or apyrimidinic site) endonuclease activity"/>
    <property type="evidence" value="ECO:0007669"/>
    <property type="project" value="TreeGrafter"/>
</dbReference>
<evidence type="ECO:0000313" key="9">
    <source>
        <dbReference type="EMBL" id="MBI3015244.1"/>
    </source>
</evidence>
<comment type="cofactor">
    <cofactor evidence="1">
        <name>Zn(2+)</name>
        <dbReference type="ChEBI" id="CHEBI:29105"/>
    </cofactor>
</comment>
<evidence type="ECO:0000256" key="6">
    <source>
        <dbReference type="ARBA" id="ARBA00022833"/>
    </source>
</evidence>
<dbReference type="GO" id="GO:0008270">
    <property type="term" value="F:zinc ion binding"/>
    <property type="evidence" value="ECO:0007669"/>
    <property type="project" value="InterPro"/>
</dbReference>
<dbReference type="InterPro" id="IPR001719">
    <property type="entry name" value="AP_endonuc_2"/>
</dbReference>
<comment type="similarity">
    <text evidence="2">Belongs to the AP endonuclease 2 family.</text>
</comment>
<dbReference type="InterPro" id="IPR036237">
    <property type="entry name" value="Xyl_isomerase-like_sf"/>
</dbReference>
<evidence type="ECO:0000256" key="3">
    <source>
        <dbReference type="ARBA" id="ARBA00022723"/>
    </source>
</evidence>
<dbReference type="PROSITE" id="PS00729">
    <property type="entry name" value="AP_NUCLEASE_F2_1"/>
    <property type="match status" value="1"/>
</dbReference>
<dbReference type="Gene3D" id="3.20.20.150">
    <property type="entry name" value="Divalent-metal-dependent TIM barrel enzymes"/>
    <property type="match status" value="1"/>
</dbReference>
<accession>A0A932GQJ3</accession>
<dbReference type="GO" id="GO:0003677">
    <property type="term" value="F:DNA binding"/>
    <property type="evidence" value="ECO:0007669"/>
    <property type="project" value="InterPro"/>
</dbReference>
<dbReference type="PANTHER" id="PTHR21445">
    <property type="entry name" value="ENDONUCLEASE IV ENDODEOXYRIBONUCLEASE IV"/>
    <property type="match status" value="1"/>
</dbReference>
<evidence type="ECO:0000256" key="1">
    <source>
        <dbReference type="ARBA" id="ARBA00001947"/>
    </source>
</evidence>
<feature type="domain" description="Xylose isomerase-like TIM barrel" evidence="8">
    <location>
        <begin position="20"/>
        <end position="167"/>
    </location>
</feature>
<comment type="caution">
    <text evidence="9">The sequence shown here is derived from an EMBL/GenBank/DDBJ whole genome shotgun (WGS) entry which is preliminary data.</text>
</comment>
<keyword evidence="7" id="KW-0234">DNA repair</keyword>
<evidence type="ECO:0000256" key="5">
    <source>
        <dbReference type="ARBA" id="ARBA00022801"/>
    </source>
</evidence>
<dbReference type="Pfam" id="PF01261">
    <property type="entry name" value="AP_endonuc_2"/>
    <property type="match status" value="1"/>
</dbReference>
<dbReference type="NCBIfam" id="TIGR00587">
    <property type="entry name" value="nfo"/>
    <property type="match status" value="1"/>
</dbReference>
<dbReference type="SUPFAM" id="SSF51658">
    <property type="entry name" value="Xylose isomerase-like"/>
    <property type="match status" value="1"/>
</dbReference>
<keyword evidence="5 9" id="KW-0378">Hydrolase</keyword>
<evidence type="ECO:0000256" key="2">
    <source>
        <dbReference type="ARBA" id="ARBA00005340"/>
    </source>
</evidence>
<name>A0A932GQJ3_UNCTE</name>
<dbReference type="PANTHER" id="PTHR21445:SF0">
    <property type="entry name" value="APURINIC-APYRIMIDINIC ENDONUCLEASE"/>
    <property type="match status" value="1"/>
</dbReference>
<dbReference type="SMART" id="SM00518">
    <property type="entry name" value="AP2Ec"/>
    <property type="match status" value="1"/>
</dbReference>
<dbReference type="GO" id="GO:0006284">
    <property type="term" value="P:base-excision repair"/>
    <property type="evidence" value="ECO:0007669"/>
    <property type="project" value="TreeGrafter"/>
</dbReference>
<keyword evidence="3" id="KW-0479">Metal-binding</keyword>
<dbReference type="GO" id="GO:0008081">
    <property type="term" value="F:phosphoric diester hydrolase activity"/>
    <property type="evidence" value="ECO:0007669"/>
    <property type="project" value="TreeGrafter"/>
</dbReference>
<keyword evidence="6" id="KW-0862">Zinc</keyword>
<reference evidence="9" key="1">
    <citation type="submission" date="2020-07" db="EMBL/GenBank/DDBJ databases">
        <title>Huge and variable diversity of episymbiotic CPR bacteria and DPANN archaea in groundwater ecosystems.</title>
        <authorList>
            <person name="He C.Y."/>
            <person name="Keren R."/>
            <person name="Whittaker M."/>
            <person name="Farag I.F."/>
            <person name="Doudna J."/>
            <person name="Cate J.H.D."/>
            <person name="Banfield J.F."/>
        </authorList>
    </citation>
    <scope>NUCLEOTIDE SEQUENCE</scope>
    <source>
        <strain evidence="9">NC_groundwater_717_Ag_S-0.2um_59_8</strain>
    </source>
</reference>
<proteinExistence type="inferred from homology"/>
<gene>
    <name evidence="9" type="ORF">HYY65_09345</name>
</gene>
<dbReference type="InterPro" id="IPR018246">
    <property type="entry name" value="AP_endonuc_F2_Zn_BS"/>
</dbReference>
<evidence type="ECO:0000256" key="4">
    <source>
        <dbReference type="ARBA" id="ARBA00022763"/>
    </source>
</evidence>
<protein>
    <submittedName>
        <fullName evidence="9">Deoxyribonuclease IV</fullName>
        <ecNumber evidence="9">3.1.21.2</ecNumber>
    </submittedName>
</protein>